<dbReference type="Pfam" id="PF04891">
    <property type="entry name" value="NifQ"/>
    <property type="match status" value="1"/>
</dbReference>
<dbReference type="OrthoDB" id="192277at2"/>
<name>V5C500_9GAMM</name>
<gene>
    <name evidence="1" type="primary">nifQ</name>
    <name evidence="1" type="ORF">MGMO_18c00400</name>
</gene>
<dbReference type="RefSeq" id="WP_023493546.1">
    <property type="nucleotide sequence ID" value="NZ_AYLO01000018.1"/>
</dbReference>
<keyword evidence="2" id="KW-1185">Reference proteome</keyword>
<proteinExistence type="predicted"/>
<sequence>MLAKIDAYQHYDPLLVHARAPSDPVTQTFAAAINMVRSSSRLAGRLTFGLEIGDYKSLIETYFPGAQGAFLTPALNAFKYTAPTSHGDEFDDVLALLLEHRGNTGTETTWLAYAVTACCMGDDHLWQDMGLNNRQELSGLMQQHFSTLYEKNTGNMRWKKFFYKQLCERAGAYVCRSPSCAVCVDYQNCFGSEEEGLWR</sequence>
<comment type="caution">
    <text evidence="1">The sequence shown here is derived from an EMBL/GenBank/DDBJ whole genome shotgun (WGS) entry which is preliminary data.</text>
</comment>
<accession>V5C500</accession>
<dbReference type="Proteomes" id="UP000017842">
    <property type="component" value="Unassembled WGS sequence"/>
</dbReference>
<dbReference type="eggNOG" id="ENOG50327FW">
    <property type="taxonomic scope" value="Bacteria"/>
</dbReference>
<dbReference type="EMBL" id="AYLO01000018">
    <property type="protein sequence ID" value="ESS73532.1"/>
    <property type="molecule type" value="Genomic_DNA"/>
</dbReference>
<evidence type="ECO:0000313" key="2">
    <source>
        <dbReference type="Proteomes" id="UP000017842"/>
    </source>
</evidence>
<organism evidence="1 2">
    <name type="scientific">Methyloglobulus morosus KoM1</name>
    <dbReference type="NCBI Taxonomy" id="1116472"/>
    <lineage>
        <taxon>Bacteria</taxon>
        <taxon>Pseudomonadati</taxon>
        <taxon>Pseudomonadota</taxon>
        <taxon>Gammaproteobacteria</taxon>
        <taxon>Methylococcales</taxon>
        <taxon>Methylococcaceae</taxon>
        <taxon>Methyloglobulus</taxon>
    </lineage>
</organism>
<protein>
    <submittedName>
        <fullName evidence="1">Protein NifQ</fullName>
    </submittedName>
</protein>
<dbReference type="STRING" id="1116472.MGMO_18c00400"/>
<dbReference type="GO" id="GO:0009399">
    <property type="term" value="P:nitrogen fixation"/>
    <property type="evidence" value="ECO:0007669"/>
    <property type="project" value="InterPro"/>
</dbReference>
<dbReference type="AlphaFoldDB" id="V5C500"/>
<dbReference type="InterPro" id="IPR006975">
    <property type="entry name" value="NifQ"/>
</dbReference>
<reference evidence="1 2" key="1">
    <citation type="journal article" date="2013" name="Genome Announc.">
        <title>Draft Genome Sequence of the Methanotrophic Gammaproteobacterium Methyloglobulus morosus DSM 22980 Strain KoM1.</title>
        <authorList>
            <person name="Poehlein A."/>
            <person name="Deutzmann J.S."/>
            <person name="Daniel R."/>
            <person name="Simeonova D.D."/>
        </authorList>
    </citation>
    <scope>NUCLEOTIDE SEQUENCE [LARGE SCALE GENOMIC DNA]</scope>
    <source>
        <strain evidence="1 2">KoM1</strain>
    </source>
</reference>
<evidence type="ECO:0000313" key="1">
    <source>
        <dbReference type="EMBL" id="ESS73532.1"/>
    </source>
</evidence>
<dbReference type="GO" id="GO:0030151">
    <property type="term" value="F:molybdenum ion binding"/>
    <property type="evidence" value="ECO:0007669"/>
    <property type="project" value="InterPro"/>
</dbReference>
<dbReference type="PATRIC" id="fig|1116472.3.peg.653"/>